<reference evidence="1 2" key="1">
    <citation type="submission" date="2024-01" db="EMBL/GenBank/DDBJ databases">
        <title>The genomes of 5 underutilized Papilionoideae crops provide insights into root nodulation and disease resistanc.</title>
        <authorList>
            <person name="Jiang F."/>
        </authorList>
    </citation>
    <scope>NUCLEOTIDE SEQUENCE [LARGE SCALE GENOMIC DNA]</scope>
    <source>
        <strain evidence="1">JINMINGXINNONG_FW02</strain>
        <tissue evidence="1">Leaves</tissue>
    </source>
</reference>
<proteinExistence type="predicted"/>
<gene>
    <name evidence="1" type="ORF">VNO80_10974</name>
</gene>
<organism evidence="1 2">
    <name type="scientific">Phaseolus coccineus</name>
    <name type="common">Scarlet runner bean</name>
    <name type="synonym">Phaseolus multiflorus</name>
    <dbReference type="NCBI Taxonomy" id="3886"/>
    <lineage>
        <taxon>Eukaryota</taxon>
        <taxon>Viridiplantae</taxon>
        <taxon>Streptophyta</taxon>
        <taxon>Embryophyta</taxon>
        <taxon>Tracheophyta</taxon>
        <taxon>Spermatophyta</taxon>
        <taxon>Magnoliopsida</taxon>
        <taxon>eudicotyledons</taxon>
        <taxon>Gunneridae</taxon>
        <taxon>Pentapetalae</taxon>
        <taxon>rosids</taxon>
        <taxon>fabids</taxon>
        <taxon>Fabales</taxon>
        <taxon>Fabaceae</taxon>
        <taxon>Papilionoideae</taxon>
        <taxon>50 kb inversion clade</taxon>
        <taxon>NPAAA clade</taxon>
        <taxon>indigoferoid/millettioid clade</taxon>
        <taxon>Phaseoleae</taxon>
        <taxon>Phaseolus</taxon>
    </lineage>
</organism>
<evidence type="ECO:0000313" key="2">
    <source>
        <dbReference type="Proteomes" id="UP001374584"/>
    </source>
</evidence>
<accession>A0AAN9N9N6</accession>
<protein>
    <submittedName>
        <fullName evidence="1">Uncharacterized protein</fullName>
    </submittedName>
</protein>
<name>A0AAN9N9N6_PHACN</name>
<dbReference type="Proteomes" id="UP001374584">
    <property type="component" value="Unassembled WGS sequence"/>
</dbReference>
<dbReference type="EMBL" id="JAYMYR010000004">
    <property type="protein sequence ID" value="KAK7368941.1"/>
    <property type="molecule type" value="Genomic_DNA"/>
</dbReference>
<evidence type="ECO:0000313" key="1">
    <source>
        <dbReference type="EMBL" id="KAK7368941.1"/>
    </source>
</evidence>
<keyword evidence="2" id="KW-1185">Reference proteome</keyword>
<dbReference type="AlphaFoldDB" id="A0AAN9N9N6"/>
<sequence>MKKGEKIPIFSDLTFSLSPTSSHIHPYKYTASGSPSTSYRSHIPSCPSGSPNFYFSSEFPMCFSRVHRENMAESRYLCS</sequence>
<comment type="caution">
    <text evidence="1">The sequence shown here is derived from an EMBL/GenBank/DDBJ whole genome shotgun (WGS) entry which is preliminary data.</text>
</comment>